<dbReference type="EMBL" id="JACBZM010000001">
    <property type="protein sequence ID" value="NYI46574.1"/>
    <property type="molecule type" value="Genomic_DNA"/>
</dbReference>
<evidence type="ECO:0000256" key="1">
    <source>
        <dbReference type="SAM" id="MobiDB-lite"/>
    </source>
</evidence>
<dbReference type="AlphaFoldDB" id="A0A7Z0CMP6"/>
<reference evidence="2 3" key="1">
    <citation type="submission" date="2020-07" db="EMBL/GenBank/DDBJ databases">
        <title>Sequencing the genomes of 1000 actinobacteria strains.</title>
        <authorList>
            <person name="Klenk H.-P."/>
        </authorList>
    </citation>
    <scope>NUCLEOTIDE SEQUENCE [LARGE SCALE GENOMIC DNA]</scope>
    <source>
        <strain evidence="2 3">DSM 15131</strain>
    </source>
</reference>
<accession>A0A7Z0CMP6</accession>
<dbReference type="Proteomes" id="UP000562045">
    <property type="component" value="Unassembled WGS sequence"/>
</dbReference>
<sequence>MEILLWLLPAAVATVVAMAWVAWWGREGRGEVDRETAARRLGEALSREQRTRPGYAVATRPEDRSTGVALRPSKVRPVVLPGASPDVVGEPPVAADEPVAEPPAGTDEQPARDRRAS</sequence>
<dbReference type="RefSeq" id="WP_179650428.1">
    <property type="nucleotide sequence ID" value="NZ_JACBZM010000001.1"/>
</dbReference>
<evidence type="ECO:0000313" key="2">
    <source>
        <dbReference type="EMBL" id="NYI46574.1"/>
    </source>
</evidence>
<gene>
    <name evidence="2" type="ORF">BJ993_003654</name>
</gene>
<name>A0A7Z0CMP6_9ACTN</name>
<feature type="region of interest" description="Disordered" evidence="1">
    <location>
        <begin position="43"/>
        <end position="117"/>
    </location>
</feature>
<comment type="caution">
    <text evidence="2">The sequence shown here is derived from an EMBL/GenBank/DDBJ whole genome shotgun (WGS) entry which is preliminary data.</text>
</comment>
<organism evidence="2 3">
    <name type="scientific">Nocardioides aromaticivorans</name>
    <dbReference type="NCBI Taxonomy" id="200618"/>
    <lineage>
        <taxon>Bacteria</taxon>
        <taxon>Bacillati</taxon>
        <taxon>Actinomycetota</taxon>
        <taxon>Actinomycetes</taxon>
        <taxon>Propionibacteriales</taxon>
        <taxon>Nocardioidaceae</taxon>
        <taxon>Nocardioides</taxon>
    </lineage>
</organism>
<feature type="compositionally biased region" description="Low complexity" evidence="1">
    <location>
        <begin position="87"/>
        <end position="105"/>
    </location>
</feature>
<evidence type="ECO:0000313" key="3">
    <source>
        <dbReference type="Proteomes" id="UP000562045"/>
    </source>
</evidence>
<protein>
    <submittedName>
        <fullName evidence="2">Uncharacterized protein</fullName>
    </submittedName>
</protein>
<proteinExistence type="predicted"/>